<feature type="compositionally biased region" description="Polar residues" evidence="1">
    <location>
        <begin position="288"/>
        <end position="311"/>
    </location>
</feature>
<gene>
    <name evidence="2" type="ORF">CI238_09777</name>
</gene>
<dbReference type="STRING" id="1573173.A0A162P9E4"/>
<evidence type="ECO:0000313" key="2">
    <source>
        <dbReference type="EMBL" id="KZL86869.1"/>
    </source>
</evidence>
<feature type="compositionally biased region" description="Low complexity" evidence="1">
    <location>
        <begin position="464"/>
        <end position="479"/>
    </location>
</feature>
<comment type="caution">
    <text evidence="2">The sequence shown here is derived from an EMBL/GenBank/DDBJ whole genome shotgun (WGS) entry which is preliminary data.</text>
</comment>
<reference evidence="2 3" key="1">
    <citation type="submission" date="2015-06" db="EMBL/GenBank/DDBJ databases">
        <title>Survival trade-offs in plant roots during colonization by closely related pathogenic and mutualistic fungi.</title>
        <authorList>
            <person name="Hacquard S."/>
            <person name="Kracher B."/>
            <person name="Hiruma K."/>
            <person name="Weinman A."/>
            <person name="Muench P."/>
            <person name="Garrido Oter R."/>
            <person name="Ver Loren van Themaat E."/>
            <person name="Dallerey J.-F."/>
            <person name="Damm U."/>
            <person name="Henrissat B."/>
            <person name="Lespinet O."/>
            <person name="Thon M."/>
            <person name="Kemen E."/>
            <person name="McHardy A.C."/>
            <person name="Schulze-Lefert P."/>
            <person name="O'Connell R.J."/>
        </authorList>
    </citation>
    <scope>NUCLEOTIDE SEQUENCE [LARGE SCALE GENOMIC DNA]</scope>
    <source>
        <strain evidence="2 3">MAFF 238704</strain>
    </source>
</reference>
<organism evidence="2 3">
    <name type="scientific">Colletotrichum incanum</name>
    <name type="common">Soybean anthracnose fungus</name>
    <dbReference type="NCBI Taxonomy" id="1573173"/>
    <lineage>
        <taxon>Eukaryota</taxon>
        <taxon>Fungi</taxon>
        <taxon>Dikarya</taxon>
        <taxon>Ascomycota</taxon>
        <taxon>Pezizomycotina</taxon>
        <taxon>Sordariomycetes</taxon>
        <taxon>Hypocreomycetidae</taxon>
        <taxon>Glomerellales</taxon>
        <taxon>Glomerellaceae</taxon>
        <taxon>Colletotrichum</taxon>
        <taxon>Colletotrichum spaethianum species complex</taxon>
    </lineage>
</organism>
<name>A0A162P9E4_COLIC</name>
<dbReference type="EMBL" id="LFIW01000359">
    <property type="protein sequence ID" value="KZL86869.1"/>
    <property type="molecule type" value="Genomic_DNA"/>
</dbReference>
<evidence type="ECO:0000313" key="3">
    <source>
        <dbReference type="Proteomes" id="UP000076584"/>
    </source>
</evidence>
<feature type="compositionally biased region" description="Polar residues" evidence="1">
    <location>
        <begin position="390"/>
        <end position="409"/>
    </location>
</feature>
<dbReference type="Proteomes" id="UP000076584">
    <property type="component" value="Unassembled WGS sequence"/>
</dbReference>
<feature type="region of interest" description="Disordered" evidence="1">
    <location>
        <begin position="460"/>
        <end position="482"/>
    </location>
</feature>
<keyword evidence="3" id="KW-1185">Reference proteome</keyword>
<feature type="region of interest" description="Disordered" evidence="1">
    <location>
        <begin position="731"/>
        <end position="755"/>
    </location>
</feature>
<sequence>MPTPPQLPNSTWATSANATLTATNHASDLTTSKVISTAAQVSTSVPSWPVSNSTTLIWATSTTSAPLSTSIITSRAQFSTFSSLVPPWATFNSTLASVTGTVSITMITAPTVTATDITSAPSASFPWTNITISRPLTGSLTASVITVSMTAGPSLSINDTVLQTTGNGTWPQTSVGSTATLVPPSLTGNLTLISGPTGVKPSSILLSTVISGIGITTASTSIAFSSTDLPPFPTANSASSLPTTRNATITVSGSIVTLVSTLTGVPVTLTSSITGPPFSTTLPPFPTKNSTLTPGSTASGTRISHTASGTVLQTESSSGTLLTTISSPFPIGNATVSPGPTGNVTITWISRTTSDPLPPTLTTTRVNNSVTEIITIISSSGISPPFPTSNSTVDSRPTGTFTGTGVITMTDSGTGRSSASSTPGSSTWGQWPNMTTSNTVFATGVPTLASGTVFATTSSNMAISSDPSTSISSTASRSPSPLPPFVNSTTISGVVPTSNLTWTISGTVISSFSMLPVPTLPHSSSSMSVQTFPGTGPNPLPTRTSGSVSRISSFVTVSRTSPLPSVTISDQITITNSTGLPSGISTPCYIITITNDTVTQVVTRSVLITPATASADPTVVYAPSSTNGTVMSSEISCTSKWQNITSTASAAGFSSTWTSLGLTNRTSFSLNSPTTFVTSTTSRLDDPNRGNNALPAESNFVFGTPTTTITDAPLPPNSAYPWGGLGPVFRHHDEFESRTGGSSSMKPEGQRANGA</sequence>
<feature type="region of interest" description="Disordered" evidence="1">
    <location>
        <begin position="280"/>
        <end position="317"/>
    </location>
</feature>
<dbReference type="AlphaFoldDB" id="A0A162P9E4"/>
<proteinExistence type="predicted"/>
<feature type="compositionally biased region" description="Low complexity" evidence="1">
    <location>
        <begin position="410"/>
        <end position="429"/>
    </location>
</feature>
<feature type="region of interest" description="Disordered" evidence="1">
    <location>
        <begin position="385"/>
        <end position="432"/>
    </location>
</feature>
<evidence type="ECO:0000256" key="1">
    <source>
        <dbReference type="SAM" id="MobiDB-lite"/>
    </source>
</evidence>
<protein>
    <submittedName>
        <fullName evidence="2">Uncharacterized protein</fullName>
    </submittedName>
</protein>
<accession>A0A162P9E4</accession>